<dbReference type="Pfam" id="PF01497">
    <property type="entry name" value="Peripla_BP_2"/>
    <property type="match status" value="1"/>
</dbReference>
<keyword evidence="4" id="KW-1185">Reference proteome</keyword>
<dbReference type="Gene3D" id="3.40.50.1980">
    <property type="entry name" value="Nitrogenase molybdenum iron protein domain"/>
    <property type="match status" value="2"/>
</dbReference>
<reference evidence="3" key="1">
    <citation type="submission" date="2019-07" db="EMBL/GenBank/DDBJ databases">
        <title>Mesorhizobum intechiensis sp. nov. isolated from nodules of Lotus tenuis growing in lowlands of the Flooding Pampa, Argentina.</title>
        <authorList>
            <person name="Estrella M.J."/>
            <person name="Torres Tejerizo G.A."/>
            <person name="Cumpa Velazquez L.M."/>
            <person name="Fontana F."/>
            <person name="Hansen L."/>
            <person name="Pistorio M."/>
            <person name="Sannazzaro A.I."/>
        </authorList>
    </citation>
    <scope>NUCLEOTIDE SEQUENCE</scope>
    <source>
        <strain evidence="3">BD68</strain>
    </source>
</reference>
<evidence type="ECO:0000259" key="2">
    <source>
        <dbReference type="PROSITE" id="PS50983"/>
    </source>
</evidence>
<dbReference type="Proteomes" id="UP000235507">
    <property type="component" value="Unassembled WGS sequence"/>
</dbReference>
<feature type="signal peptide" evidence="1">
    <location>
        <begin position="1"/>
        <end position="33"/>
    </location>
</feature>
<dbReference type="InterPro" id="IPR002491">
    <property type="entry name" value="ABC_transptr_periplasmic_BD"/>
</dbReference>
<gene>
    <name evidence="3" type="ORF">C1D09_005245</name>
</gene>
<comment type="caution">
    <text evidence="3">The sequence shown here is derived from an EMBL/GenBank/DDBJ whole genome shotgun (WGS) entry which is preliminary data.</text>
</comment>
<evidence type="ECO:0000313" key="3">
    <source>
        <dbReference type="EMBL" id="TSE13175.1"/>
    </source>
</evidence>
<keyword evidence="1" id="KW-0732">Signal</keyword>
<dbReference type="CDD" id="cd01149">
    <property type="entry name" value="HutB"/>
    <property type="match status" value="1"/>
</dbReference>
<dbReference type="OrthoDB" id="9797736at2"/>
<dbReference type="EMBL" id="PNOT02000059">
    <property type="protein sequence ID" value="TSE13175.1"/>
    <property type="molecule type" value="Genomic_DNA"/>
</dbReference>
<accession>A0A8T9AWB8</accession>
<dbReference type="RefSeq" id="WP_143973310.1">
    <property type="nucleotide sequence ID" value="NZ_PNOT02000059.1"/>
</dbReference>
<dbReference type="AlphaFoldDB" id="A0A8T9AWB8"/>
<protein>
    <submittedName>
        <fullName evidence="3">Hemin ABC transporter substrate-binding protein</fullName>
    </submittedName>
</protein>
<sequence length="302" mass="31348">MRFFPTLPAMRRSTFAPIVGLSLSIAALQPAGAAEGVSVFSDPSKIAAIGGSITEIVYALGEEKHLVARDSTSNYPKAALALPDVGYMRALSPEGVLSVNPTGILALHGSGPRAAVDVLKKASIPFIEVPEHYSHGGILEKVRIVGKALGVDAKAEVLAKELDAKLTAAEKQTASIKERKRILFVLSMQGGKILAAGSETAADGMVKLAGGVNAVEGFSGYKQMSDEAIITARPDVILMMSNAGPPVSDDELFGNPSIASTPAGTARKLIRIDGGYLLGFGPRTADAIHDLAVSLYGAQVTD</sequence>
<name>A0A8T9AWB8_9HYPH</name>
<feature type="domain" description="Fe/B12 periplasmic-binding" evidence="2">
    <location>
        <begin position="45"/>
        <end position="299"/>
    </location>
</feature>
<feature type="chain" id="PRO_5035847081" evidence="1">
    <location>
        <begin position="34"/>
        <end position="302"/>
    </location>
</feature>
<dbReference type="SUPFAM" id="SSF53807">
    <property type="entry name" value="Helical backbone' metal receptor"/>
    <property type="match status" value="1"/>
</dbReference>
<dbReference type="PANTHER" id="PTHR30535:SF4">
    <property type="entry name" value="HEMIN-BINDING PERIPLASMIC PROTEIN HMUT"/>
    <property type="match status" value="1"/>
</dbReference>
<proteinExistence type="predicted"/>
<organism evidence="3 4">
    <name type="scientific">Mesorhizobium intechi</name>
    <dbReference type="NCBI Taxonomy" id="537601"/>
    <lineage>
        <taxon>Bacteria</taxon>
        <taxon>Pseudomonadati</taxon>
        <taxon>Pseudomonadota</taxon>
        <taxon>Alphaproteobacteria</taxon>
        <taxon>Hyphomicrobiales</taxon>
        <taxon>Phyllobacteriaceae</taxon>
        <taxon>Mesorhizobium</taxon>
    </lineage>
</organism>
<evidence type="ECO:0000256" key="1">
    <source>
        <dbReference type="SAM" id="SignalP"/>
    </source>
</evidence>
<evidence type="ECO:0000313" key="4">
    <source>
        <dbReference type="Proteomes" id="UP000235507"/>
    </source>
</evidence>
<dbReference type="InterPro" id="IPR050902">
    <property type="entry name" value="ABC_Transporter_SBP"/>
</dbReference>
<dbReference type="PANTHER" id="PTHR30535">
    <property type="entry name" value="VITAMIN B12-BINDING PROTEIN"/>
    <property type="match status" value="1"/>
</dbReference>
<dbReference type="PROSITE" id="PS50983">
    <property type="entry name" value="FE_B12_PBP"/>
    <property type="match status" value="1"/>
</dbReference>